<proteinExistence type="predicted"/>
<feature type="domain" description="F-box" evidence="2">
    <location>
        <begin position="7"/>
        <end position="47"/>
    </location>
</feature>
<dbReference type="SUPFAM" id="SSF81383">
    <property type="entry name" value="F-box domain"/>
    <property type="match status" value="1"/>
</dbReference>
<evidence type="ECO:0000259" key="2">
    <source>
        <dbReference type="SMART" id="SM00256"/>
    </source>
</evidence>
<evidence type="ECO:0000313" key="4">
    <source>
        <dbReference type="Proteomes" id="UP000823775"/>
    </source>
</evidence>
<evidence type="ECO:0000256" key="1">
    <source>
        <dbReference type="SAM" id="MobiDB-lite"/>
    </source>
</evidence>
<dbReference type="InterPro" id="IPR036047">
    <property type="entry name" value="F-box-like_dom_sf"/>
</dbReference>
<dbReference type="InterPro" id="IPR001810">
    <property type="entry name" value="F-box_dom"/>
</dbReference>
<dbReference type="InterPro" id="IPR017451">
    <property type="entry name" value="F-box-assoc_interact_dom"/>
</dbReference>
<dbReference type="Pfam" id="PF08268">
    <property type="entry name" value="FBA_3"/>
    <property type="match status" value="1"/>
</dbReference>
<gene>
    <name evidence="3" type="ORF">HAX54_014679</name>
</gene>
<dbReference type="PANTHER" id="PTHR31111:SF41">
    <property type="entry name" value="F-BOX ASSOCIATED DOMAIN-CONTAINING PROTEIN"/>
    <property type="match status" value="1"/>
</dbReference>
<reference evidence="3 4" key="1">
    <citation type="journal article" date="2021" name="BMC Genomics">
        <title>Datura genome reveals duplications of psychoactive alkaloid biosynthetic genes and high mutation rate following tissue culture.</title>
        <authorList>
            <person name="Rajewski A."/>
            <person name="Carter-House D."/>
            <person name="Stajich J."/>
            <person name="Litt A."/>
        </authorList>
    </citation>
    <scope>NUCLEOTIDE SEQUENCE [LARGE SCALE GENOMIC DNA]</scope>
    <source>
        <strain evidence="3">AR-01</strain>
    </source>
</reference>
<dbReference type="NCBIfam" id="TIGR01640">
    <property type="entry name" value="F_box_assoc_1"/>
    <property type="match status" value="1"/>
</dbReference>
<dbReference type="Proteomes" id="UP000823775">
    <property type="component" value="Unassembled WGS sequence"/>
</dbReference>
<dbReference type="PANTHER" id="PTHR31111">
    <property type="entry name" value="BNAA05G37150D PROTEIN-RELATED"/>
    <property type="match status" value="1"/>
</dbReference>
<dbReference type="EMBL" id="JACEIK010001917">
    <property type="protein sequence ID" value="MCD7473091.1"/>
    <property type="molecule type" value="Genomic_DNA"/>
</dbReference>
<dbReference type="InterPro" id="IPR013187">
    <property type="entry name" value="F-box-assoc_dom_typ3"/>
</dbReference>
<accession>A0ABS8TQE0</accession>
<keyword evidence="4" id="KW-1185">Reference proteome</keyword>
<feature type="region of interest" description="Disordered" evidence="1">
    <location>
        <begin position="315"/>
        <end position="343"/>
    </location>
</feature>
<name>A0ABS8TQE0_DATST</name>
<dbReference type="SMART" id="SM00256">
    <property type="entry name" value="FBOX"/>
    <property type="match status" value="1"/>
</dbReference>
<sequence>MNCKLSIPHEIIFEIFSWLPIKSLMRFKCVIKFCNSLVSGSDFSDTHRCRSSGGTKFFLHERESVFYSAEQKIEDGKDYLQIERCNSPASSWLDCVNDLFCIWGPSSAAIFNPSTREVRFLPNLSEDFSPLYYSLGFEPEENKYKVLLTTDHVQKGYRKHWVTTLGTDKSWRETKSSPRILGMPGVCINGVIYKFVRHECKTAIAAFDVKTEIFRFIALWNASDWWYYKLIEVNGQLAIIDYQIYVRGYVHLRVLEQTEEEEEEWESQIIHFPLIWKDIPEVILSCMSCDGEIFFMVNLASVKYPRSTYDEQRINRHSDRIRASTNNTKEPGSLPGSTDRDRK</sequence>
<organism evidence="3 4">
    <name type="scientific">Datura stramonium</name>
    <name type="common">Jimsonweed</name>
    <name type="synonym">Common thornapple</name>
    <dbReference type="NCBI Taxonomy" id="4076"/>
    <lineage>
        <taxon>Eukaryota</taxon>
        <taxon>Viridiplantae</taxon>
        <taxon>Streptophyta</taxon>
        <taxon>Embryophyta</taxon>
        <taxon>Tracheophyta</taxon>
        <taxon>Spermatophyta</taxon>
        <taxon>Magnoliopsida</taxon>
        <taxon>eudicotyledons</taxon>
        <taxon>Gunneridae</taxon>
        <taxon>Pentapetalae</taxon>
        <taxon>asterids</taxon>
        <taxon>lamiids</taxon>
        <taxon>Solanales</taxon>
        <taxon>Solanaceae</taxon>
        <taxon>Solanoideae</taxon>
        <taxon>Datureae</taxon>
        <taxon>Datura</taxon>
    </lineage>
</organism>
<evidence type="ECO:0000313" key="3">
    <source>
        <dbReference type="EMBL" id="MCD7473091.1"/>
    </source>
</evidence>
<comment type="caution">
    <text evidence="3">The sequence shown here is derived from an EMBL/GenBank/DDBJ whole genome shotgun (WGS) entry which is preliminary data.</text>
</comment>
<dbReference type="Pfam" id="PF00646">
    <property type="entry name" value="F-box"/>
    <property type="match status" value="1"/>
</dbReference>
<protein>
    <recommendedName>
        <fullName evidence="2">F-box domain-containing protein</fullName>
    </recommendedName>
</protein>